<feature type="region of interest" description="Disordered" evidence="1">
    <location>
        <begin position="328"/>
        <end position="348"/>
    </location>
</feature>
<feature type="compositionally biased region" description="Basic and acidic residues" evidence="1">
    <location>
        <begin position="537"/>
        <end position="548"/>
    </location>
</feature>
<keyword evidence="3" id="KW-1185">Reference proteome</keyword>
<name>A0ABQ9K085_9CUCU</name>
<dbReference type="EMBL" id="JAPWTJ010000052">
    <property type="protein sequence ID" value="KAJ8984010.1"/>
    <property type="molecule type" value="Genomic_DNA"/>
</dbReference>
<evidence type="ECO:0000256" key="1">
    <source>
        <dbReference type="SAM" id="MobiDB-lite"/>
    </source>
</evidence>
<feature type="region of interest" description="Disordered" evidence="1">
    <location>
        <begin position="106"/>
        <end position="130"/>
    </location>
</feature>
<reference evidence="2" key="1">
    <citation type="journal article" date="2023" name="Insect Mol. Biol.">
        <title>Genome sequencing provides insights into the evolution of gene families encoding plant cell wall-degrading enzymes in longhorned beetles.</title>
        <authorList>
            <person name="Shin N.R."/>
            <person name="Okamura Y."/>
            <person name="Kirsch R."/>
            <person name="Pauchet Y."/>
        </authorList>
    </citation>
    <scope>NUCLEOTIDE SEQUENCE</scope>
    <source>
        <strain evidence="2">MMC_N1</strain>
    </source>
</reference>
<organism evidence="2 3">
    <name type="scientific">Molorchus minor</name>
    <dbReference type="NCBI Taxonomy" id="1323400"/>
    <lineage>
        <taxon>Eukaryota</taxon>
        <taxon>Metazoa</taxon>
        <taxon>Ecdysozoa</taxon>
        <taxon>Arthropoda</taxon>
        <taxon>Hexapoda</taxon>
        <taxon>Insecta</taxon>
        <taxon>Pterygota</taxon>
        <taxon>Neoptera</taxon>
        <taxon>Endopterygota</taxon>
        <taxon>Coleoptera</taxon>
        <taxon>Polyphaga</taxon>
        <taxon>Cucujiformia</taxon>
        <taxon>Chrysomeloidea</taxon>
        <taxon>Cerambycidae</taxon>
        <taxon>Lamiinae</taxon>
        <taxon>Monochamini</taxon>
        <taxon>Molorchus</taxon>
    </lineage>
</organism>
<accession>A0ABQ9K085</accession>
<protein>
    <submittedName>
        <fullName evidence="2">Uncharacterized protein</fullName>
    </submittedName>
</protein>
<feature type="region of interest" description="Disordered" evidence="1">
    <location>
        <begin position="501"/>
        <end position="548"/>
    </location>
</feature>
<gene>
    <name evidence="2" type="ORF">NQ317_006865</name>
</gene>
<comment type="caution">
    <text evidence="2">The sequence shown here is derived from an EMBL/GenBank/DDBJ whole genome shotgun (WGS) entry which is preliminary data.</text>
</comment>
<feature type="compositionally biased region" description="Pro residues" evidence="1">
    <location>
        <begin position="513"/>
        <end position="525"/>
    </location>
</feature>
<proteinExistence type="predicted"/>
<evidence type="ECO:0000313" key="3">
    <source>
        <dbReference type="Proteomes" id="UP001162164"/>
    </source>
</evidence>
<evidence type="ECO:0000313" key="2">
    <source>
        <dbReference type="EMBL" id="KAJ8984010.1"/>
    </source>
</evidence>
<dbReference type="Proteomes" id="UP001162164">
    <property type="component" value="Unassembled WGS sequence"/>
</dbReference>
<sequence>MSPAKCLEMKEMVRVKHNVPKFPNVQSLVGKFMQRNAPDCAGLLKRRFDILNTFLPKCPWHEDRKTSSKLKHLMWKHLNHLKRAPIFISIYIPNLRPKKPIVSVSSQSISDQLNNDESGNPAKPANSLDQMKARQIPSPENFMRIMLFPKPNNKNTIPAVSKPDSPSFEDIITNPEHTEVFNIRVKRNSDNIEEKPEEIVNVPLERDSPGTPWDILNFMGQVRYSFFGKLFEDQDKNRRIEEENHIPQEVSNTNEDPGLFDTVTSTLSSLQQAPGETFLMVVFGGHLSEISNPRSPLVQSVKHVTENTDPESTLVVLTGTCSVRIGEGGMETSNDLSENGEMRNGPRSGDLKDCQGLYDIPLIVKNILEESSPNFGGPSRVYYLDTVHWDLKNTCHFCMEEEETAELEENAEVLLLRSFGSHKALAFEDRFCSGNGAKVILTGCMGSLNGLGPGGTWGGDIPRGTGDMAAGHLGLGHGMPYGNRLPNMFIAGLPSLGGGEGAYGEDRKCRGDQPPPPRPPGPPGGPADMLFGASHSDSTRGYDTCHRI</sequence>